<gene>
    <name evidence="1" type="ORF">KEM10_22740</name>
</gene>
<comment type="caution">
    <text evidence="1">The sequence shown here is derived from an EMBL/GenBank/DDBJ whole genome shotgun (WGS) entry which is preliminary data.</text>
</comment>
<name>A0ABS5K1V1_9BACT</name>
<keyword evidence="2" id="KW-1185">Reference proteome</keyword>
<dbReference type="RefSeq" id="WP_212220292.1">
    <property type="nucleotide sequence ID" value="NZ_JAGUCO010000040.1"/>
</dbReference>
<sequence length="267" mass="30463">MNIKEKKEKEVSYRRNIAIVWVLGLLLSIQFDCFSQQFNSDNYLTMPHGTGTFCITAGERNSTLLMSFALIDRFEFFAQGNLFRDYRTEQTPQHFTTTVYAKYMFWQNQSKTGGGGVFLGFGRSPGYFNETQFTELHKNVWTAVPITIPFFNNMLSWDIMPGAMIDFNYGNNKETAMGFTWTTRLAAYKIIPKTAIVGELYGTEGEAYSKPEFKIGLRWEPNDFIVPAITYGACLDGSNGSGFEIGVVIFTPQYLTKNYIKSNKINF</sequence>
<organism evidence="1 2">
    <name type="scientific">Carboxylicivirga linearis</name>
    <dbReference type="NCBI Taxonomy" id="1628157"/>
    <lineage>
        <taxon>Bacteria</taxon>
        <taxon>Pseudomonadati</taxon>
        <taxon>Bacteroidota</taxon>
        <taxon>Bacteroidia</taxon>
        <taxon>Marinilabiliales</taxon>
        <taxon>Marinilabiliaceae</taxon>
        <taxon>Carboxylicivirga</taxon>
    </lineage>
</organism>
<reference evidence="1 2" key="1">
    <citation type="journal article" date="2015" name="Int. J. Syst. Evol. Microbiol.">
        <title>Carboxylicivirga linearis sp. nov., isolated from a sea cucumber culture pond.</title>
        <authorList>
            <person name="Wang F.Q."/>
            <person name="Zhou Y.X."/>
            <person name="Lin X.Z."/>
            <person name="Chen G.J."/>
            <person name="Du Z.J."/>
        </authorList>
    </citation>
    <scope>NUCLEOTIDE SEQUENCE [LARGE SCALE GENOMIC DNA]</scope>
    <source>
        <strain evidence="1 2">FB218</strain>
    </source>
</reference>
<evidence type="ECO:0008006" key="3">
    <source>
        <dbReference type="Google" id="ProtNLM"/>
    </source>
</evidence>
<dbReference type="Proteomes" id="UP000708576">
    <property type="component" value="Unassembled WGS sequence"/>
</dbReference>
<dbReference type="EMBL" id="JAGUCO010000040">
    <property type="protein sequence ID" value="MBS2101121.1"/>
    <property type="molecule type" value="Genomic_DNA"/>
</dbReference>
<evidence type="ECO:0000313" key="2">
    <source>
        <dbReference type="Proteomes" id="UP000708576"/>
    </source>
</evidence>
<evidence type="ECO:0000313" key="1">
    <source>
        <dbReference type="EMBL" id="MBS2101121.1"/>
    </source>
</evidence>
<accession>A0ABS5K1V1</accession>
<proteinExistence type="predicted"/>
<protein>
    <recommendedName>
        <fullName evidence="3">Transporter</fullName>
    </recommendedName>
</protein>